<proteinExistence type="predicted"/>
<keyword evidence="3" id="KW-1185">Reference proteome</keyword>
<feature type="compositionally biased region" description="Basic residues" evidence="1">
    <location>
        <begin position="268"/>
        <end position="277"/>
    </location>
</feature>
<gene>
    <name evidence="2" type="ORF">B0H15DRAFT_957014</name>
</gene>
<evidence type="ECO:0000313" key="2">
    <source>
        <dbReference type="EMBL" id="KAJ7074820.1"/>
    </source>
</evidence>
<name>A0AAD6TN85_9AGAR</name>
<accession>A0AAD6TN85</accession>
<dbReference type="Proteomes" id="UP001222325">
    <property type="component" value="Unassembled WGS sequence"/>
</dbReference>
<comment type="caution">
    <text evidence="2">The sequence shown here is derived from an EMBL/GenBank/DDBJ whole genome shotgun (WGS) entry which is preliminary data.</text>
</comment>
<evidence type="ECO:0000256" key="1">
    <source>
        <dbReference type="SAM" id="MobiDB-lite"/>
    </source>
</evidence>
<protein>
    <submittedName>
        <fullName evidence="2">Uncharacterized protein</fullName>
    </submittedName>
</protein>
<dbReference type="AlphaFoldDB" id="A0AAD6TN85"/>
<dbReference type="EMBL" id="JARJCN010000110">
    <property type="protein sequence ID" value="KAJ7074820.1"/>
    <property type="molecule type" value="Genomic_DNA"/>
</dbReference>
<feature type="region of interest" description="Disordered" evidence="1">
    <location>
        <begin position="257"/>
        <end position="277"/>
    </location>
</feature>
<sequence length="302" mass="33744">MRYYTPPLAPRRYHSFYYAEYHDGPQFTEAYQPTRFCQRLHRLLREAAAQERRLRHAFATTYPRWAPCPPRDNRSPEFLRDNRRLEGLLACSDAIAIIAQHVLTLAEDENAAILELLAESFYDAWLSLGEVSRVSVDDIHSARCALAWGSPLTTASMAPGKRNARLDEGWCWTTRGASGEQPVIGNSWGSSSVDGWGTDLDGWGTDMGGGWVPSAHIPPTFWGAASGGWGWGPSTSLPLPVQDYGGNGWTPLRVRRLRTQSDGPSPRRASRSRSRRASHLLRAEQQYKNFLRRLGGMGGVDT</sequence>
<evidence type="ECO:0000313" key="3">
    <source>
        <dbReference type="Proteomes" id="UP001222325"/>
    </source>
</evidence>
<reference evidence="2" key="1">
    <citation type="submission" date="2023-03" db="EMBL/GenBank/DDBJ databases">
        <title>Massive genome expansion in bonnet fungi (Mycena s.s.) driven by repeated elements and novel gene families across ecological guilds.</title>
        <authorList>
            <consortium name="Lawrence Berkeley National Laboratory"/>
            <person name="Harder C.B."/>
            <person name="Miyauchi S."/>
            <person name="Viragh M."/>
            <person name="Kuo A."/>
            <person name="Thoen E."/>
            <person name="Andreopoulos B."/>
            <person name="Lu D."/>
            <person name="Skrede I."/>
            <person name="Drula E."/>
            <person name="Henrissat B."/>
            <person name="Morin E."/>
            <person name="Kohler A."/>
            <person name="Barry K."/>
            <person name="LaButti K."/>
            <person name="Morin E."/>
            <person name="Salamov A."/>
            <person name="Lipzen A."/>
            <person name="Mereny Z."/>
            <person name="Hegedus B."/>
            <person name="Baldrian P."/>
            <person name="Stursova M."/>
            <person name="Weitz H."/>
            <person name="Taylor A."/>
            <person name="Grigoriev I.V."/>
            <person name="Nagy L.G."/>
            <person name="Martin F."/>
            <person name="Kauserud H."/>
        </authorList>
    </citation>
    <scope>NUCLEOTIDE SEQUENCE</scope>
    <source>
        <strain evidence="2">CBHHK173m</strain>
    </source>
</reference>
<organism evidence="2 3">
    <name type="scientific">Mycena belliarum</name>
    <dbReference type="NCBI Taxonomy" id="1033014"/>
    <lineage>
        <taxon>Eukaryota</taxon>
        <taxon>Fungi</taxon>
        <taxon>Dikarya</taxon>
        <taxon>Basidiomycota</taxon>
        <taxon>Agaricomycotina</taxon>
        <taxon>Agaricomycetes</taxon>
        <taxon>Agaricomycetidae</taxon>
        <taxon>Agaricales</taxon>
        <taxon>Marasmiineae</taxon>
        <taxon>Mycenaceae</taxon>
        <taxon>Mycena</taxon>
    </lineage>
</organism>